<dbReference type="PANTHER" id="PTHR45527">
    <property type="entry name" value="NONRIBOSOMAL PEPTIDE SYNTHETASE"/>
    <property type="match status" value="1"/>
</dbReference>
<dbReference type="InterPro" id="IPR036736">
    <property type="entry name" value="ACP-like_sf"/>
</dbReference>
<dbReference type="Pfam" id="PF00501">
    <property type="entry name" value="AMP-binding"/>
    <property type="match status" value="1"/>
</dbReference>
<protein>
    <recommendedName>
        <fullName evidence="4">Carrier domain-containing protein</fullName>
    </recommendedName>
</protein>
<evidence type="ECO:0000256" key="1">
    <source>
        <dbReference type="ARBA" id="ARBA00001957"/>
    </source>
</evidence>
<dbReference type="SMART" id="SM00823">
    <property type="entry name" value="PKS_PP"/>
    <property type="match status" value="1"/>
</dbReference>
<reference evidence="5" key="1">
    <citation type="submission" date="2023-02" db="EMBL/GenBank/DDBJ databases">
        <title>Actinokineospora globicatena NBRC 15670.</title>
        <authorList>
            <person name="Ichikawa N."/>
            <person name="Sato H."/>
            <person name="Tonouchi N."/>
        </authorList>
    </citation>
    <scope>NUCLEOTIDE SEQUENCE</scope>
    <source>
        <strain evidence="5">NBRC 15670</strain>
    </source>
</reference>
<keyword evidence="3" id="KW-0597">Phosphoprotein</keyword>
<dbReference type="EMBL" id="BSSD01000001">
    <property type="protein sequence ID" value="GLW90351.1"/>
    <property type="molecule type" value="Genomic_DNA"/>
</dbReference>
<dbReference type="InterPro" id="IPR045851">
    <property type="entry name" value="AMP-bd_C_sf"/>
</dbReference>
<name>A0A9W6V8V1_9PSEU</name>
<dbReference type="FunFam" id="1.10.1200.10:FF:000016">
    <property type="entry name" value="Non-ribosomal peptide synthase"/>
    <property type="match status" value="1"/>
</dbReference>
<dbReference type="Proteomes" id="UP001165042">
    <property type="component" value="Unassembled WGS sequence"/>
</dbReference>
<dbReference type="Gene3D" id="3.30.300.30">
    <property type="match status" value="1"/>
</dbReference>
<organism evidence="5 6">
    <name type="scientific">Actinokineospora globicatena</name>
    <dbReference type="NCBI Taxonomy" id="103729"/>
    <lineage>
        <taxon>Bacteria</taxon>
        <taxon>Bacillati</taxon>
        <taxon>Actinomycetota</taxon>
        <taxon>Actinomycetes</taxon>
        <taxon>Pseudonocardiales</taxon>
        <taxon>Pseudonocardiaceae</taxon>
        <taxon>Actinokineospora</taxon>
    </lineage>
</organism>
<evidence type="ECO:0000313" key="6">
    <source>
        <dbReference type="Proteomes" id="UP001165042"/>
    </source>
</evidence>
<dbReference type="NCBIfam" id="TIGR01733">
    <property type="entry name" value="AA-adenyl-dom"/>
    <property type="match status" value="1"/>
</dbReference>
<dbReference type="GO" id="GO:0005737">
    <property type="term" value="C:cytoplasm"/>
    <property type="evidence" value="ECO:0007669"/>
    <property type="project" value="TreeGrafter"/>
</dbReference>
<dbReference type="InterPro" id="IPR025110">
    <property type="entry name" value="AMP-bd_C"/>
</dbReference>
<feature type="domain" description="Carrier" evidence="4">
    <location>
        <begin position="522"/>
        <end position="597"/>
    </location>
</feature>
<dbReference type="InterPro" id="IPR006162">
    <property type="entry name" value="Ppantetheine_attach_site"/>
</dbReference>
<dbReference type="FunFam" id="3.40.50.980:FF:000001">
    <property type="entry name" value="Non-ribosomal peptide synthetase"/>
    <property type="match status" value="1"/>
</dbReference>
<dbReference type="PROSITE" id="PS50075">
    <property type="entry name" value="CARRIER"/>
    <property type="match status" value="1"/>
</dbReference>
<dbReference type="InterPro" id="IPR009081">
    <property type="entry name" value="PP-bd_ACP"/>
</dbReference>
<dbReference type="Gene3D" id="2.30.38.10">
    <property type="entry name" value="Luciferase, Domain 3"/>
    <property type="match status" value="1"/>
</dbReference>
<dbReference type="Pfam" id="PF13193">
    <property type="entry name" value="AMP-binding_C"/>
    <property type="match status" value="1"/>
</dbReference>
<dbReference type="RefSeq" id="WP_285608271.1">
    <property type="nucleotide sequence ID" value="NZ_BSSD01000001.1"/>
</dbReference>
<accession>A0A9W6V8V1</accession>
<dbReference type="AlphaFoldDB" id="A0A9W6V8V1"/>
<gene>
    <name evidence="5" type="ORF">Aglo03_11670</name>
</gene>
<evidence type="ECO:0000256" key="2">
    <source>
        <dbReference type="ARBA" id="ARBA00022450"/>
    </source>
</evidence>
<keyword evidence="2" id="KW-0596">Phosphopantetheine</keyword>
<dbReference type="InterPro" id="IPR020845">
    <property type="entry name" value="AMP-binding_CS"/>
</dbReference>
<keyword evidence="6" id="KW-1185">Reference proteome</keyword>
<dbReference type="Gene3D" id="1.10.1200.10">
    <property type="entry name" value="ACP-like"/>
    <property type="match status" value="1"/>
</dbReference>
<dbReference type="Pfam" id="PF00550">
    <property type="entry name" value="PP-binding"/>
    <property type="match status" value="1"/>
</dbReference>
<comment type="caution">
    <text evidence="5">The sequence shown here is derived from an EMBL/GenBank/DDBJ whole genome shotgun (WGS) entry which is preliminary data.</text>
</comment>
<comment type="cofactor">
    <cofactor evidence="1">
        <name>pantetheine 4'-phosphate</name>
        <dbReference type="ChEBI" id="CHEBI:47942"/>
    </cofactor>
</comment>
<dbReference type="PANTHER" id="PTHR45527:SF1">
    <property type="entry name" value="FATTY ACID SYNTHASE"/>
    <property type="match status" value="1"/>
</dbReference>
<dbReference type="Gene3D" id="3.40.50.980">
    <property type="match status" value="2"/>
</dbReference>
<dbReference type="SMART" id="SM01294">
    <property type="entry name" value="PKS_PP_betabranch"/>
    <property type="match status" value="1"/>
</dbReference>
<dbReference type="GO" id="GO:0072330">
    <property type="term" value="P:monocarboxylic acid biosynthetic process"/>
    <property type="evidence" value="ECO:0007669"/>
    <property type="project" value="UniProtKB-ARBA"/>
</dbReference>
<dbReference type="CDD" id="cd12117">
    <property type="entry name" value="A_NRPS_Srf_like"/>
    <property type="match status" value="1"/>
</dbReference>
<dbReference type="InterPro" id="IPR000873">
    <property type="entry name" value="AMP-dep_synth/lig_dom"/>
</dbReference>
<dbReference type="GO" id="GO:0043041">
    <property type="term" value="P:amino acid activation for nonribosomal peptide biosynthetic process"/>
    <property type="evidence" value="ECO:0007669"/>
    <property type="project" value="TreeGrafter"/>
</dbReference>
<sequence length="606" mass="63447">MTVPNPTPGPDPLPAADAAALPLPVLFARQVAAAPRQIAVRQGARRLSYAVLDERSARLAPLLRERGVGAERPVAVLVERSVALPVALLAVLRAGGCYLALDPAWPAARRTALLADAGAEVVLTQRSLADAVDPAAAVVLDDPDLVLPERGPDAVVHPDSLAYIAYTSGTSGKPKGVCVTHRAVARLAVDNGFLDVRPDDVFFQYAPVAFDASTLELWTPLLNGATLAVAPAGELSPVELAEAVRAESVTTLWLTAGLFHQVVDTALDALSGLRYLIAGGDVLSPSHVDKAVDGLPGVTVVNGYGPTENTTFTCCHPVTAALTTPTVPIGEPINGTGVRLLGEDLTPVPDGEVGALHATGAGLARGYLGQPAATAAVFLPDPHGAPGSRMYRTGDLARVLPGGALAFAGRLDRQVKVRGFRVEPEEVERALLRHPDVTGAVVVAQDDPHGGRRLAAFYTSDFAVPVAELRRALVTELPRALVPSSFAKLDELPLTANGKVDRAVLAARTTRRRPDLGTDPLPPDGPLQEWLVQLWADVLGLEPVGVDDDFFELGGHSLLATQITTEVSAEFGIALRARTFYEHPTIGELAEHLAAVTGGAREVPCG</sequence>
<dbReference type="GO" id="GO:0031177">
    <property type="term" value="F:phosphopantetheine binding"/>
    <property type="evidence" value="ECO:0007669"/>
    <property type="project" value="InterPro"/>
</dbReference>
<dbReference type="GO" id="GO:0044550">
    <property type="term" value="P:secondary metabolite biosynthetic process"/>
    <property type="evidence" value="ECO:0007669"/>
    <property type="project" value="TreeGrafter"/>
</dbReference>
<dbReference type="PROSITE" id="PS00455">
    <property type="entry name" value="AMP_BINDING"/>
    <property type="match status" value="1"/>
</dbReference>
<evidence type="ECO:0000256" key="3">
    <source>
        <dbReference type="ARBA" id="ARBA00022553"/>
    </source>
</evidence>
<dbReference type="InterPro" id="IPR010071">
    <property type="entry name" value="AA_adenyl_dom"/>
</dbReference>
<proteinExistence type="predicted"/>
<dbReference type="SUPFAM" id="SSF47336">
    <property type="entry name" value="ACP-like"/>
    <property type="match status" value="1"/>
</dbReference>
<dbReference type="InterPro" id="IPR020806">
    <property type="entry name" value="PKS_PP-bd"/>
</dbReference>
<evidence type="ECO:0000259" key="4">
    <source>
        <dbReference type="PROSITE" id="PS50075"/>
    </source>
</evidence>
<dbReference type="PROSITE" id="PS00012">
    <property type="entry name" value="PHOSPHOPANTETHEINE"/>
    <property type="match status" value="1"/>
</dbReference>
<evidence type="ECO:0000313" key="5">
    <source>
        <dbReference type="EMBL" id="GLW90351.1"/>
    </source>
</evidence>
<dbReference type="SUPFAM" id="SSF56801">
    <property type="entry name" value="Acetyl-CoA synthetase-like"/>
    <property type="match status" value="1"/>
</dbReference>